<feature type="transmembrane region" description="Helical" evidence="2">
    <location>
        <begin position="114"/>
        <end position="132"/>
    </location>
</feature>
<proteinExistence type="predicted"/>
<evidence type="ECO:0000256" key="2">
    <source>
        <dbReference type="SAM" id="Phobius"/>
    </source>
</evidence>
<keyword evidence="4" id="KW-1185">Reference proteome</keyword>
<keyword evidence="2" id="KW-0472">Membrane</keyword>
<reference evidence="3 4" key="1">
    <citation type="journal article" date="2015" name="Genome Biol.">
        <title>Comparative genomics of Steinernema reveals deeply conserved gene regulatory networks.</title>
        <authorList>
            <person name="Dillman A.R."/>
            <person name="Macchietto M."/>
            <person name="Porter C.F."/>
            <person name="Rogers A."/>
            <person name="Williams B."/>
            <person name="Antoshechkin I."/>
            <person name="Lee M.M."/>
            <person name="Goodwin Z."/>
            <person name="Lu X."/>
            <person name="Lewis E.E."/>
            <person name="Goodrich-Blair H."/>
            <person name="Stock S.P."/>
            <person name="Adams B.J."/>
            <person name="Sternberg P.W."/>
            <person name="Mortazavi A."/>
        </authorList>
    </citation>
    <scope>NUCLEOTIDE SEQUENCE [LARGE SCALE GENOMIC DNA]</scope>
    <source>
        <strain evidence="3 4">ALL</strain>
    </source>
</reference>
<evidence type="ECO:0000313" key="3">
    <source>
        <dbReference type="EMBL" id="TKR76185.1"/>
    </source>
</evidence>
<protein>
    <submittedName>
        <fullName evidence="3">Uncharacterized protein</fullName>
    </submittedName>
</protein>
<name>A0A4V6A1P9_STECR</name>
<keyword evidence="2" id="KW-0812">Transmembrane</keyword>
<gene>
    <name evidence="3" type="ORF">L596_017362</name>
</gene>
<feature type="transmembrane region" description="Helical" evidence="2">
    <location>
        <begin position="45"/>
        <end position="62"/>
    </location>
</feature>
<sequence length="291" mass="33175">MAEMINFAPRTTAPTPPVPMTSLTTTTASSTAEQAESDLDWKTKTIWIVVVLAFGITVGYAYQRWSKNPEYQRIKRERNLRSPVPFLGMLLHFLLNIFAEYRNLFTNTFDEGQWFLKCSLILLDVVGIAYFWSKDDPFTTLRTFWCWLRSQPLSEVEADPVVAPRMVTDVLDFHYKQRNRKPLLHLVANRLPQSWDSLDKFCSSGTHAHAPCVRLTVTGPLHAPTNGVDLPMASMKALVWSALTLAMDSKQRLRRVQEELAERLNNSFAGSGNTFTAELVIYCTHPHCKYS</sequence>
<evidence type="ECO:0000256" key="1">
    <source>
        <dbReference type="SAM" id="MobiDB-lite"/>
    </source>
</evidence>
<organism evidence="3 4">
    <name type="scientific">Steinernema carpocapsae</name>
    <name type="common">Entomopathogenic nematode</name>
    <dbReference type="NCBI Taxonomy" id="34508"/>
    <lineage>
        <taxon>Eukaryota</taxon>
        <taxon>Metazoa</taxon>
        <taxon>Ecdysozoa</taxon>
        <taxon>Nematoda</taxon>
        <taxon>Chromadorea</taxon>
        <taxon>Rhabditida</taxon>
        <taxon>Tylenchina</taxon>
        <taxon>Panagrolaimomorpha</taxon>
        <taxon>Strongyloidoidea</taxon>
        <taxon>Steinernematidae</taxon>
        <taxon>Steinernema</taxon>
    </lineage>
</organism>
<accession>A0A4V6A1P9</accession>
<feature type="region of interest" description="Disordered" evidence="1">
    <location>
        <begin position="11"/>
        <end position="31"/>
    </location>
</feature>
<dbReference type="EMBL" id="AZBU02000005">
    <property type="protein sequence ID" value="TKR76185.1"/>
    <property type="molecule type" value="Genomic_DNA"/>
</dbReference>
<dbReference type="AlphaFoldDB" id="A0A4V6A1P9"/>
<comment type="caution">
    <text evidence="3">The sequence shown here is derived from an EMBL/GenBank/DDBJ whole genome shotgun (WGS) entry which is preliminary data.</text>
</comment>
<evidence type="ECO:0000313" key="4">
    <source>
        <dbReference type="Proteomes" id="UP000298663"/>
    </source>
</evidence>
<feature type="transmembrane region" description="Helical" evidence="2">
    <location>
        <begin position="83"/>
        <end position="102"/>
    </location>
</feature>
<feature type="compositionally biased region" description="Low complexity" evidence="1">
    <location>
        <begin position="20"/>
        <end position="31"/>
    </location>
</feature>
<dbReference type="Proteomes" id="UP000298663">
    <property type="component" value="Unassembled WGS sequence"/>
</dbReference>
<keyword evidence="2" id="KW-1133">Transmembrane helix</keyword>
<reference evidence="3 4" key="2">
    <citation type="journal article" date="2019" name="G3 (Bethesda)">
        <title>Hybrid Assembly of the Genome of the Entomopathogenic Nematode Steinernema carpocapsae Identifies the X-Chromosome.</title>
        <authorList>
            <person name="Serra L."/>
            <person name="Macchietto M."/>
            <person name="Macias-Munoz A."/>
            <person name="McGill C.J."/>
            <person name="Rodriguez I.M."/>
            <person name="Rodriguez B."/>
            <person name="Murad R."/>
            <person name="Mortazavi A."/>
        </authorList>
    </citation>
    <scope>NUCLEOTIDE SEQUENCE [LARGE SCALE GENOMIC DNA]</scope>
    <source>
        <strain evidence="3 4">ALL</strain>
    </source>
</reference>